<gene>
    <name evidence="4" type="ORF">Din_035456</name>
</gene>
<feature type="domain" description="DUF668" evidence="2">
    <location>
        <begin position="384"/>
        <end position="469"/>
    </location>
</feature>
<feature type="region of interest" description="Disordered" evidence="1">
    <location>
        <begin position="549"/>
        <end position="573"/>
    </location>
</feature>
<evidence type="ECO:0000259" key="3">
    <source>
        <dbReference type="Pfam" id="PF11961"/>
    </source>
</evidence>
<evidence type="ECO:0000313" key="4">
    <source>
        <dbReference type="EMBL" id="MPA66015.1"/>
    </source>
</evidence>
<feature type="compositionally biased region" description="Basic and acidic residues" evidence="1">
    <location>
        <begin position="53"/>
        <end position="66"/>
    </location>
</feature>
<dbReference type="InterPro" id="IPR007700">
    <property type="entry name" value="DUF668"/>
</dbReference>
<dbReference type="AlphaFoldDB" id="A0A5B7BBU7"/>
<sequence>MGGRSSKSSVSHNKNLYASGRVDFNASGGVRNRLNELQSNKRSNLTPSQVQESIEKQSQELKEVKEPISFREMSTTTYGSNEDDFYDGIPRYSRSLFQKSRSMRSKQAAVAKVSGVSSRFGTAGSAGLGKAVEVLDTLGSSMTNLNSGSRFVSGVTTKGNELSILAFEVANTIVKGSSLMQSLSNRSIRQLKEVVLPSKGVQHLVSKDLDELLRIVAADKREELKIFSGEVIRFGNRCKDPQWHNLDIFFEKHGRQLTPHKQLKEEAESVMEQFMTLVQYTAELYHELHALDRFEEDYQHKRLEQYNPKAMQRGDILAILRAELKSQKKRAKNLKKKSLWSRSLEEVMEKLVDIVLFLNREIHNVFGSADDYEPSIGSLSNQQRLGPAGLALHYANIILQIDTIVARSSSMPPNLKDALYQSLPPSIKSSLRSKLQSFRVKEELTVTEIKAEMEKALHWLVPTAINTAKAHHGFGWVGEWANTGSEVNRRPTGPIDVIRIETLHHAEKEKTEAYILDLVLWLNHLVSQSKVGANSGGVKSLIKSPIRSPLQETNKQKPIHEADVSAPSSSSMLSVEEQEMLLRDVVSNKKRTRGISKSQDFDSAKNRLRKHDRLSKSSSHSRLSTTDCL</sequence>
<evidence type="ECO:0000256" key="1">
    <source>
        <dbReference type="SAM" id="MobiDB-lite"/>
    </source>
</evidence>
<name>A0A5B7BBU7_DAVIN</name>
<dbReference type="InterPro" id="IPR021864">
    <property type="entry name" value="DUF3475"/>
</dbReference>
<reference evidence="4" key="1">
    <citation type="submission" date="2019-08" db="EMBL/GenBank/DDBJ databases">
        <title>Reference gene set and small RNA set construction with multiple tissues from Davidia involucrata Baill.</title>
        <authorList>
            <person name="Yang H."/>
            <person name="Zhou C."/>
            <person name="Li G."/>
            <person name="Wang J."/>
            <person name="Gao P."/>
            <person name="Wang M."/>
            <person name="Wang R."/>
            <person name="Zhao Y."/>
        </authorList>
    </citation>
    <scope>NUCLEOTIDE SEQUENCE</scope>
    <source>
        <tissue evidence="4">Mixed with DoveR01_LX</tissue>
    </source>
</reference>
<protein>
    <recommendedName>
        <fullName evidence="5">DUF668 domain-containing protein</fullName>
    </recommendedName>
</protein>
<feature type="region of interest" description="Disordered" evidence="1">
    <location>
        <begin position="585"/>
        <end position="629"/>
    </location>
</feature>
<feature type="compositionally biased region" description="Polar residues" evidence="1">
    <location>
        <begin position="35"/>
        <end position="52"/>
    </location>
</feature>
<accession>A0A5B7BBU7</accession>
<feature type="compositionally biased region" description="Basic and acidic residues" evidence="1">
    <location>
        <begin position="554"/>
        <end position="563"/>
    </location>
</feature>
<evidence type="ECO:0008006" key="5">
    <source>
        <dbReference type="Google" id="ProtNLM"/>
    </source>
</evidence>
<dbReference type="PANTHER" id="PTHR31730">
    <property type="entry name" value="OS01G0873900 PROTEIN"/>
    <property type="match status" value="1"/>
</dbReference>
<dbReference type="InterPro" id="IPR045021">
    <property type="entry name" value="PSI1/2/3"/>
</dbReference>
<feature type="compositionally biased region" description="Polar residues" evidence="1">
    <location>
        <begin position="1"/>
        <end position="16"/>
    </location>
</feature>
<dbReference type="GO" id="GO:0045927">
    <property type="term" value="P:positive regulation of growth"/>
    <property type="evidence" value="ECO:0007669"/>
    <property type="project" value="InterPro"/>
</dbReference>
<dbReference type="EMBL" id="GHES01035456">
    <property type="protein sequence ID" value="MPA66015.1"/>
    <property type="molecule type" value="Transcribed_RNA"/>
</dbReference>
<organism evidence="4">
    <name type="scientific">Davidia involucrata</name>
    <name type="common">Dove tree</name>
    <dbReference type="NCBI Taxonomy" id="16924"/>
    <lineage>
        <taxon>Eukaryota</taxon>
        <taxon>Viridiplantae</taxon>
        <taxon>Streptophyta</taxon>
        <taxon>Embryophyta</taxon>
        <taxon>Tracheophyta</taxon>
        <taxon>Spermatophyta</taxon>
        <taxon>Magnoliopsida</taxon>
        <taxon>eudicotyledons</taxon>
        <taxon>Gunneridae</taxon>
        <taxon>Pentapetalae</taxon>
        <taxon>asterids</taxon>
        <taxon>Cornales</taxon>
        <taxon>Nyssaceae</taxon>
        <taxon>Davidia</taxon>
    </lineage>
</organism>
<feature type="domain" description="DUF3475" evidence="3">
    <location>
        <begin position="164"/>
        <end position="220"/>
    </location>
</feature>
<dbReference type="PANTHER" id="PTHR31730:SF2">
    <property type="entry name" value="PROTEIN PSK SIMULATOR 3"/>
    <property type="match status" value="1"/>
</dbReference>
<evidence type="ECO:0000259" key="2">
    <source>
        <dbReference type="Pfam" id="PF05003"/>
    </source>
</evidence>
<dbReference type="Pfam" id="PF05003">
    <property type="entry name" value="DUF668"/>
    <property type="match status" value="1"/>
</dbReference>
<feature type="region of interest" description="Disordered" evidence="1">
    <location>
        <begin position="1"/>
        <end position="66"/>
    </location>
</feature>
<proteinExistence type="predicted"/>
<dbReference type="Pfam" id="PF11961">
    <property type="entry name" value="DUF3475"/>
    <property type="match status" value="1"/>
</dbReference>
<feature type="compositionally biased region" description="Low complexity" evidence="1">
    <location>
        <begin position="616"/>
        <end position="629"/>
    </location>
</feature>